<dbReference type="InterPro" id="IPR029063">
    <property type="entry name" value="SAM-dependent_MTases_sf"/>
</dbReference>
<dbReference type="AlphaFoldDB" id="A0A9X3IVP9"/>
<dbReference type="InterPro" id="IPR003018">
    <property type="entry name" value="GAF"/>
</dbReference>
<dbReference type="GO" id="GO:0008757">
    <property type="term" value="F:S-adenosylmethionine-dependent methyltransferase activity"/>
    <property type="evidence" value="ECO:0007669"/>
    <property type="project" value="InterPro"/>
</dbReference>
<dbReference type="RefSeq" id="WP_267767350.1">
    <property type="nucleotide sequence ID" value="NZ_JAPNKE010000002.1"/>
</dbReference>
<dbReference type="InterPro" id="IPR029016">
    <property type="entry name" value="GAF-like_dom_sf"/>
</dbReference>
<accession>A0A9X3IVP9</accession>
<dbReference type="PANTHER" id="PTHR33745">
    <property type="entry name" value="RSBT ANTAGONIST PROTEIN RSBS-RELATED"/>
    <property type="match status" value="1"/>
</dbReference>
<dbReference type="Proteomes" id="UP001150924">
    <property type="component" value="Unassembled WGS sequence"/>
</dbReference>
<proteinExistence type="predicted"/>
<dbReference type="InterPro" id="IPR002645">
    <property type="entry name" value="STAS_dom"/>
</dbReference>
<dbReference type="SUPFAM" id="SSF53335">
    <property type="entry name" value="S-adenosyl-L-methionine-dependent methyltransferases"/>
    <property type="match status" value="1"/>
</dbReference>
<feature type="region of interest" description="Disordered" evidence="2">
    <location>
        <begin position="16"/>
        <end position="48"/>
    </location>
</feature>
<dbReference type="Gene3D" id="3.30.750.24">
    <property type="entry name" value="STAS domain"/>
    <property type="match status" value="1"/>
</dbReference>
<evidence type="ECO:0000259" key="3">
    <source>
        <dbReference type="PROSITE" id="PS50801"/>
    </source>
</evidence>
<dbReference type="InterPro" id="IPR051932">
    <property type="entry name" value="Bact_StressResp_Reg"/>
</dbReference>
<organism evidence="4 5">
    <name type="scientific">Nannocystis pusilla</name>
    <dbReference type="NCBI Taxonomy" id="889268"/>
    <lineage>
        <taxon>Bacteria</taxon>
        <taxon>Pseudomonadati</taxon>
        <taxon>Myxococcota</taxon>
        <taxon>Polyangia</taxon>
        <taxon>Nannocystales</taxon>
        <taxon>Nannocystaceae</taxon>
        <taxon>Nannocystis</taxon>
    </lineage>
</organism>
<dbReference type="PROSITE" id="PS50801">
    <property type="entry name" value="STAS"/>
    <property type="match status" value="1"/>
</dbReference>
<dbReference type="InterPro" id="IPR013216">
    <property type="entry name" value="Methyltransf_11"/>
</dbReference>
<dbReference type="PANTHER" id="PTHR33745:SF3">
    <property type="entry name" value="RSBT CO-ANTAGONIST PROTEIN RSBRC"/>
    <property type="match status" value="1"/>
</dbReference>
<feature type="region of interest" description="Disordered" evidence="2">
    <location>
        <begin position="232"/>
        <end position="312"/>
    </location>
</feature>
<dbReference type="SMART" id="SM00065">
    <property type="entry name" value="GAF"/>
    <property type="match status" value="1"/>
</dbReference>
<dbReference type="Gene3D" id="3.40.50.150">
    <property type="entry name" value="Vaccinia Virus protein VP39"/>
    <property type="match status" value="1"/>
</dbReference>
<evidence type="ECO:0000256" key="1">
    <source>
        <dbReference type="ARBA" id="ARBA00022553"/>
    </source>
</evidence>
<dbReference type="SUPFAM" id="SSF52091">
    <property type="entry name" value="SpoIIaa-like"/>
    <property type="match status" value="1"/>
</dbReference>
<name>A0A9X3IVP9_9BACT</name>
<feature type="compositionally biased region" description="Basic residues" evidence="2">
    <location>
        <begin position="259"/>
        <end position="284"/>
    </location>
</feature>
<feature type="compositionally biased region" description="Basic and acidic residues" evidence="2">
    <location>
        <begin position="32"/>
        <end position="41"/>
    </location>
</feature>
<comment type="caution">
    <text evidence="4">The sequence shown here is derived from an EMBL/GenBank/DDBJ whole genome shotgun (WGS) entry which is preliminary data.</text>
</comment>
<keyword evidence="1" id="KW-0597">Phosphoprotein</keyword>
<dbReference type="Pfam" id="PF01590">
    <property type="entry name" value="GAF"/>
    <property type="match status" value="1"/>
</dbReference>
<dbReference type="EMBL" id="JAPNKE010000002">
    <property type="protein sequence ID" value="MCY1005621.1"/>
    <property type="molecule type" value="Genomic_DNA"/>
</dbReference>
<sequence>MTRPLYHLSFRPSAATTAIDDPPASPPVLSASRRDDPRPMTRTDPSPVLSGSRFDYPLRRVRELCGGVVVELDVVSSLDAAIDALCDEVGRSLDDAQALRLVPYFGTLWSAGRALASHLGERPALVRGRRVIEVGCGVGLPALVAARLGAHVLACDAHPDVLALLRRNAALNDAVIAYHPGDVADPEALVASLGTADVVLASDVAYEAGLAEQVAPALARLCRPGGRIILADPDVPVPDDRQRPRGAGLPQRGGDPSRTPRRRQRHHRRRRHRQRTGSLRRHLRVTAGRARSPIGPRNRQRRGRRDMSFQTCDADPAATPLARLVLPVILALEGSMNLLDRAARIAAAARIAEDPDRARARVLAELMCGGDEAGDNKNLARQLSALLELSRDRERPDVDLATGLRRITETAIDILKIHRAGVWFFTPDASALECADLYDVATAAHTSGSVLYRCDFPIYFATLATTRVLDASDAQTDPRTREFSAIYFRRHGVSATLDAPIRSRGGLSGVLCCEYIGDPRVWTDDELAFVASLADAVTLLLETDRRRTAERDLLHKMSVIHAQRQEIARLTSPVLEIWDGVLAVPLIGHLDGDRQAATIGGLAEAISRQQAAWVVLDLQALEAIDAVNAESVAQIAHAVRRLGAACVLSGVNPDAVTQLVALCPELARLPATASLKCGLQHCLQSSCPEGQLA</sequence>
<dbReference type="SUPFAM" id="SSF55781">
    <property type="entry name" value="GAF domain-like"/>
    <property type="match status" value="1"/>
</dbReference>
<evidence type="ECO:0000313" key="5">
    <source>
        <dbReference type="Proteomes" id="UP001150924"/>
    </source>
</evidence>
<evidence type="ECO:0000256" key="2">
    <source>
        <dbReference type="SAM" id="MobiDB-lite"/>
    </source>
</evidence>
<evidence type="ECO:0000313" key="4">
    <source>
        <dbReference type="EMBL" id="MCY1005621.1"/>
    </source>
</evidence>
<dbReference type="Gene3D" id="3.30.450.40">
    <property type="match status" value="1"/>
</dbReference>
<dbReference type="InterPro" id="IPR036513">
    <property type="entry name" value="STAS_dom_sf"/>
</dbReference>
<dbReference type="CDD" id="cd07041">
    <property type="entry name" value="STAS_RsbR_RsbS_like"/>
    <property type="match status" value="1"/>
</dbReference>
<keyword evidence="5" id="KW-1185">Reference proteome</keyword>
<reference evidence="4" key="1">
    <citation type="submission" date="2022-11" db="EMBL/GenBank/DDBJ databases">
        <title>Minimal conservation of predation-associated metabolite biosynthetic gene clusters underscores biosynthetic potential of Myxococcota including descriptions for ten novel species: Archangium lansinium sp. nov., Myxococcus landrumus sp. nov., Nannocystis bai.</title>
        <authorList>
            <person name="Ahearne A."/>
            <person name="Stevens C."/>
            <person name="Phillips K."/>
        </authorList>
    </citation>
    <scope>NUCLEOTIDE SEQUENCE</scope>
    <source>
        <strain evidence="4">Na p29</strain>
    </source>
</reference>
<dbReference type="CDD" id="cd02440">
    <property type="entry name" value="AdoMet_MTases"/>
    <property type="match status" value="1"/>
</dbReference>
<protein>
    <submittedName>
        <fullName evidence="4">GAF domain-containing protein</fullName>
    </submittedName>
</protein>
<feature type="domain" description="STAS" evidence="3">
    <location>
        <begin position="571"/>
        <end position="660"/>
    </location>
</feature>
<dbReference type="Pfam" id="PF01740">
    <property type="entry name" value="STAS"/>
    <property type="match status" value="1"/>
</dbReference>
<dbReference type="Pfam" id="PF08241">
    <property type="entry name" value="Methyltransf_11"/>
    <property type="match status" value="1"/>
</dbReference>
<gene>
    <name evidence="4" type="ORF">OV079_08580</name>
</gene>